<protein>
    <submittedName>
        <fullName evidence="2">Uncharacterized protein</fullName>
    </submittedName>
</protein>
<organism evidence="2 3">
    <name type="scientific">Marinibaculum pumilum</name>
    <dbReference type="NCBI Taxonomy" id="1766165"/>
    <lineage>
        <taxon>Bacteria</taxon>
        <taxon>Pseudomonadati</taxon>
        <taxon>Pseudomonadota</taxon>
        <taxon>Alphaproteobacteria</taxon>
        <taxon>Rhodospirillales</taxon>
        <taxon>Rhodospirillaceae</taxon>
        <taxon>Marinibaculum</taxon>
    </lineage>
</organism>
<gene>
    <name evidence="2" type="ORF">ACFOGJ_12410</name>
</gene>
<dbReference type="Proteomes" id="UP001595528">
    <property type="component" value="Unassembled WGS sequence"/>
</dbReference>
<reference evidence="3" key="1">
    <citation type="journal article" date="2019" name="Int. J. Syst. Evol. Microbiol.">
        <title>The Global Catalogue of Microorganisms (GCM) 10K type strain sequencing project: providing services to taxonomists for standard genome sequencing and annotation.</title>
        <authorList>
            <consortium name="The Broad Institute Genomics Platform"/>
            <consortium name="The Broad Institute Genome Sequencing Center for Infectious Disease"/>
            <person name="Wu L."/>
            <person name="Ma J."/>
        </authorList>
    </citation>
    <scope>NUCLEOTIDE SEQUENCE [LARGE SCALE GENOMIC DNA]</scope>
    <source>
        <strain evidence="3">KCTC 42964</strain>
    </source>
</reference>
<evidence type="ECO:0000313" key="3">
    <source>
        <dbReference type="Proteomes" id="UP001595528"/>
    </source>
</evidence>
<keyword evidence="3" id="KW-1185">Reference proteome</keyword>
<accession>A0ABV7L095</accession>
<keyword evidence="1" id="KW-0732">Signal</keyword>
<feature type="chain" id="PRO_5046712697" evidence="1">
    <location>
        <begin position="36"/>
        <end position="165"/>
    </location>
</feature>
<dbReference type="EMBL" id="JBHRTR010000027">
    <property type="protein sequence ID" value="MFC3228041.1"/>
    <property type="molecule type" value="Genomic_DNA"/>
</dbReference>
<sequence>MAARRDAWTAMPRRILRLMAALLAAAALSLAPYGADSVRAAASYVSVELVFVNSTSHSLTVQGAYPTNGLWGQGQEPKVGTIYPPGSEGRFKVVSVTYDEGCGAYLLLGSPTGEEVVISVSLPFNGPFQQNVTSPGNAIQTTGLVVEPDPDNEHLQMRMELLDPQ</sequence>
<dbReference type="Gene3D" id="2.60.270.50">
    <property type="match status" value="1"/>
</dbReference>
<dbReference type="RefSeq" id="WP_379900775.1">
    <property type="nucleotide sequence ID" value="NZ_JBHRTR010000027.1"/>
</dbReference>
<evidence type="ECO:0000256" key="1">
    <source>
        <dbReference type="SAM" id="SignalP"/>
    </source>
</evidence>
<comment type="caution">
    <text evidence="2">The sequence shown here is derived from an EMBL/GenBank/DDBJ whole genome shotgun (WGS) entry which is preliminary data.</text>
</comment>
<evidence type="ECO:0000313" key="2">
    <source>
        <dbReference type="EMBL" id="MFC3228041.1"/>
    </source>
</evidence>
<proteinExistence type="predicted"/>
<feature type="signal peptide" evidence="1">
    <location>
        <begin position="1"/>
        <end position="35"/>
    </location>
</feature>
<name>A0ABV7L095_9PROT</name>